<comment type="caution">
    <text evidence="3">The sequence shown here is derived from an EMBL/GenBank/DDBJ whole genome shotgun (WGS) entry which is preliminary data.</text>
</comment>
<keyword evidence="1" id="KW-0862">Zinc</keyword>
<feature type="non-terminal residue" evidence="3">
    <location>
        <position position="1"/>
    </location>
</feature>
<dbReference type="Pfam" id="PF04434">
    <property type="entry name" value="SWIM"/>
    <property type="match status" value="1"/>
</dbReference>
<organism evidence="3 4">
    <name type="scientific">Gigaspora margarita</name>
    <dbReference type="NCBI Taxonomy" id="4874"/>
    <lineage>
        <taxon>Eukaryota</taxon>
        <taxon>Fungi</taxon>
        <taxon>Fungi incertae sedis</taxon>
        <taxon>Mucoromycota</taxon>
        <taxon>Glomeromycotina</taxon>
        <taxon>Glomeromycetes</taxon>
        <taxon>Diversisporales</taxon>
        <taxon>Gigasporaceae</taxon>
        <taxon>Gigaspora</taxon>
    </lineage>
</organism>
<dbReference type="EMBL" id="CAJVQB010092274">
    <property type="protein sequence ID" value="CAG8848494.1"/>
    <property type="molecule type" value="Genomic_DNA"/>
</dbReference>
<feature type="domain" description="SWIM-type" evidence="2">
    <location>
        <begin position="4"/>
        <end position="48"/>
    </location>
</feature>
<name>A0ABN7X5D1_GIGMA</name>
<keyword evidence="4" id="KW-1185">Reference proteome</keyword>
<dbReference type="InterPro" id="IPR007527">
    <property type="entry name" value="Znf_SWIM"/>
</dbReference>
<gene>
    <name evidence="3" type="ORF">GMARGA_LOCUS39205</name>
</gene>
<protein>
    <submittedName>
        <fullName evidence="3">33192_t:CDS:1</fullName>
    </submittedName>
</protein>
<accession>A0ABN7X5D1</accession>
<evidence type="ECO:0000256" key="1">
    <source>
        <dbReference type="PROSITE-ProRule" id="PRU00325"/>
    </source>
</evidence>
<keyword evidence="1" id="KW-0479">Metal-binding</keyword>
<keyword evidence="1" id="KW-0863">Zinc-finger</keyword>
<dbReference type="PROSITE" id="PS50966">
    <property type="entry name" value="ZF_SWIM"/>
    <property type="match status" value="1"/>
</dbReference>
<sequence>SNNYEINIKNNIQEDINIKPAHLECTCPDFKFRGMACKHIFAVCRKFYPAPIPEVSFFQEVEEPNPENVIDVSLDDWVNAIKKVWDRHDQEDRNQITAADLEAIVSAAIKRKSKIALYDNCPIPNSELTGTNYSIERQWK</sequence>
<dbReference type="Proteomes" id="UP000789901">
    <property type="component" value="Unassembled WGS sequence"/>
</dbReference>
<evidence type="ECO:0000313" key="3">
    <source>
        <dbReference type="EMBL" id="CAG8848494.1"/>
    </source>
</evidence>
<reference evidence="3 4" key="1">
    <citation type="submission" date="2021-06" db="EMBL/GenBank/DDBJ databases">
        <authorList>
            <person name="Kallberg Y."/>
            <person name="Tangrot J."/>
            <person name="Rosling A."/>
        </authorList>
    </citation>
    <scope>NUCLEOTIDE SEQUENCE [LARGE SCALE GENOMIC DNA]</scope>
    <source>
        <strain evidence="3 4">120-4 pot B 10/14</strain>
    </source>
</reference>
<evidence type="ECO:0000313" key="4">
    <source>
        <dbReference type="Proteomes" id="UP000789901"/>
    </source>
</evidence>
<proteinExistence type="predicted"/>
<evidence type="ECO:0000259" key="2">
    <source>
        <dbReference type="PROSITE" id="PS50966"/>
    </source>
</evidence>